<name>A0ABP0X8F6_9BRYO</name>
<organism evidence="9 10">
    <name type="scientific">Sphagnum jensenii</name>
    <dbReference type="NCBI Taxonomy" id="128206"/>
    <lineage>
        <taxon>Eukaryota</taxon>
        <taxon>Viridiplantae</taxon>
        <taxon>Streptophyta</taxon>
        <taxon>Embryophyta</taxon>
        <taxon>Bryophyta</taxon>
        <taxon>Sphagnophytina</taxon>
        <taxon>Sphagnopsida</taxon>
        <taxon>Sphagnales</taxon>
        <taxon>Sphagnaceae</taxon>
        <taxon>Sphagnum</taxon>
    </lineage>
</organism>
<evidence type="ECO:0000256" key="1">
    <source>
        <dbReference type="ARBA" id="ARBA00004173"/>
    </source>
</evidence>
<evidence type="ECO:0000313" key="9">
    <source>
        <dbReference type="EMBL" id="CAK9274138.1"/>
    </source>
</evidence>
<dbReference type="InterPro" id="IPR007751">
    <property type="entry name" value="DUF676_lipase-like"/>
</dbReference>
<dbReference type="InterPro" id="IPR052374">
    <property type="entry name" value="SERAC1"/>
</dbReference>
<dbReference type="Gene3D" id="3.40.50.1820">
    <property type="entry name" value="alpha/beta hydrolase"/>
    <property type="match status" value="1"/>
</dbReference>
<dbReference type="Pfam" id="PF05057">
    <property type="entry name" value="DUF676"/>
    <property type="match status" value="1"/>
</dbReference>
<evidence type="ECO:0000313" key="10">
    <source>
        <dbReference type="Proteomes" id="UP001497444"/>
    </source>
</evidence>
<evidence type="ECO:0000256" key="3">
    <source>
        <dbReference type="ARBA" id="ARBA00004370"/>
    </source>
</evidence>
<keyword evidence="6" id="KW-0472">Membrane</keyword>
<dbReference type="SUPFAM" id="SSF53474">
    <property type="entry name" value="alpha/beta-Hydrolases"/>
    <property type="match status" value="1"/>
</dbReference>
<keyword evidence="5" id="KW-0496">Mitochondrion</keyword>
<gene>
    <name evidence="9" type="ORF">CSSPJE1EN1_LOCUS19616</name>
</gene>
<dbReference type="EMBL" id="OZ020101">
    <property type="protein sequence ID" value="CAK9274138.1"/>
    <property type="molecule type" value="Genomic_DNA"/>
</dbReference>
<sequence length="344" mass="39311">MTTFQCIFGIFHWLCGATRGTTQVNSAGRDKNYTVNQLWPGENENVEPNSETLTLIFFHGLQLEDGTSPWRSTWTARGTDECWPQKWVPEDLREKGIENVRVLSLSYDSIASRWGRRGRTRNVSDIGKDLVQKLICNSDWKLYEHQRIVLVGHSFGGLVIKSVITEAHKRLMKRGMVPGTSTTAKGLTETMDSQCREFLKHIRHIIFYAVPHLGTNIANYVKVLNNVVSLRLAGIVDNLKPFQMEMEELSDEFECAISQELPIPIYAIVETQTYMKVIVVERASATRLANEWMTLEANHVNICKPEDKRDDGYRKVMQILEMIMEPQGDADDCCDTEYATPRSF</sequence>
<dbReference type="Proteomes" id="UP001497444">
    <property type="component" value="Chromosome 6"/>
</dbReference>
<evidence type="ECO:0000256" key="4">
    <source>
        <dbReference type="ARBA" id="ARBA00022824"/>
    </source>
</evidence>
<accession>A0ABP0X8F6</accession>
<evidence type="ECO:0000259" key="8">
    <source>
        <dbReference type="Pfam" id="PF05057"/>
    </source>
</evidence>
<keyword evidence="10" id="KW-1185">Reference proteome</keyword>
<evidence type="ECO:0000256" key="7">
    <source>
        <dbReference type="SAM" id="SignalP"/>
    </source>
</evidence>
<evidence type="ECO:0000256" key="2">
    <source>
        <dbReference type="ARBA" id="ARBA00004240"/>
    </source>
</evidence>
<comment type="subcellular location">
    <subcellularLocation>
        <location evidence="2">Endoplasmic reticulum</location>
    </subcellularLocation>
    <subcellularLocation>
        <location evidence="3">Membrane</location>
    </subcellularLocation>
    <subcellularLocation>
        <location evidence="1">Mitochondrion</location>
    </subcellularLocation>
</comment>
<feature type="domain" description="DUF676" evidence="8">
    <location>
        <begin position="123"/>
        <end position="229"/>
    </location>
</feature>
<keyword evidence="7" id="KW-0732">Signal</keyword>
<dbReference type="InterPro" id="IPR029058">
    <property type="entry name" value="AB_hydrolase_fold"/>
</dbReference>
<feature type="signal peptide" evidence="7">
    <location>
        <begin position="1"/>
        <end position="20"/>
    </location>
</feature>
<dbReference type="PANTHER" id="PTHR48182">
    <property type="entry name" value="PROTEIN SERAC1"/>
    <property type="match status" value="1"/>
</dbReference>
<proteinExistence type="predicted"/>
<protein>
    <recommendedName>
        <fullName evidence="8">DUF676 domain-containing protein</fullName>
    </recommendedName>
</protein>
<feature type="chain" id="PRO_5045431629" description="DUF676 domain-containing protein" evidence="7">
    <location>
        <begin position="21"/>
        <end position="344"/>
    </location>
</feature>
<dbReference type="PANTHER" id="PTHR48182:SF2">
    <property type="entry name" value="PROTEIN SERAC1"/>
    <property type="match status" value="1"/>
</dbReference>
<keyword evidence="4" id="KW-0256">Endoplasmic reticulum</keyword>
<evidence type="ECO:0000256" key="6">
    <source>
        <dbReference type="ARBA" id="ARBA00023136"/>
    </source>
</evidence>
<reference evidence="9" key="1">
    <citation type="submission" date="2024-02" db="EMBL/GenBank/DDBJ databases">
        <authorList>
            <consortium name="ELIXIR-Norway"/>
            <consortium name="Elixir Norway"/>
        </authorList>
    </citation>
    <scope>NUCLEOTIDE SEQUENCE</scope>
</reference>
<evidence type="ECO:0000256" key="5">
    <source>
        <dbReference type="ARBA" id="ARBA00023128"/>
    </source>
</evidence>